<evidence type="ECO:0000259" key="1">
    <source>
        <dbReference type="Pfam" id="PF01261"/>
    </source>
</evidence>
<dbReference type="SUPFAM" id="SSF51658">
    <property type="entry name" value="Xylose isomerase-like"/>
    <property type="match status" value="1"/>
</dbReference>
<sequence>MPKSLPLEQKLLLTKKYDFDYMQLSIDEDPDRLSRLDWDRNTRKSIVDFMFAEDIRIGSLCVSANRKYPLGSPDKDTRESGISLIKKAIDLAVSLGARNILTSGYDVFEQPKTVSSREYYIENIQRCVDYAASKEVPLSIETMDDSFAGSISNILNIERNVPSPWLQIFADLGNLSAWTENKAGEEIEKGIHRITEIHFKDAKYVSRDGKGSFRNVPYGEGDVDFDGCMKVLNRLNYRGPFVIEMWATDDGKYENNIKVARDFLGQYVAKYFK</sequence>
<dbReference type="InterPro" id="IPR013022">
    <property type="entry name" value="Xyl_isomerase-like_TIM-brl"/>
</dbReference>
<evidence type="ECO:0000313" key="2">
    <source>
        <dbReference type="EMBL" id="KRL14590.1"/>
    </source>
</evidence>
<dbReference type="Pfam" id="PF01261">
    <property type="entry name" value="AP_endonuc_2"/>
    <property type="match status" value="1"/>
</dbReference>
<dbReference type="NCBIfam" id="NF009689">
    <property type="entry name" value="PRK13210.1"/>
    <property type="match status" value="1"/>
</dbReference>
<reference evidence="2 3" key="1">
    <citation type="journal article" date="2015" name="Genome Announc.">
        <title>Expanding the biotechnology potential of lactobacilli through comparative genomics of 213 strains and associated genera.</title>
        <authorList>
            <person name="Sun Z."/>
            <person name="Harris H.M."/>
            <person name="McCann A."/>
            <person name="Guo C."/>
            <person name="Argimon S."/>
            <person name="Zhang W."/>
            <person name="Yang X."/>
            <person name="Jeffery I.B."/>
            <person name="Cooney J.C."/>
            <person name="Kagawa T.F."/>
            <person name="Liu W."/>
            <person name="Song Y."/>
            <person name="Salvetti E."/>
            <person name="Wrobel A."/>
            <person name="Rasinkangas P."/>
            <person name="Parkhill J."/>
            <person name="Rea M.C."/>
            <person name="O'Sullivan O."/>
            <person name="Ritari J."/>
            <person name="Douillard F.P."/>
            <person name="Paul Ross R."/>
            <person name="Yang R."/>
            <person name="Briner A.E."/>
            <person name="Felis G.E."/>
            <person name="de Vos W.M."/>
            <person name="Barrangou R."/>
            <person name="Klaenhammer T.R."/>
            <person name="Caufield P.W."/>
            <person name="Cui Y."/>
            <person name="Zhang H."/>
            <person name="O'Toole P.W."/>
        </authorList>
    </citation>
    <scope>NUCLEOTIDE SEQUENCE [LARGE SCALE GENOMIC DNA]</scope>
    <source>
        <strain evidence="2 3">DSM 12744</strain>
    </source>
</reference>
<organism evidence="2 3">
    <name type="scientific">Schleiferilactobacillus perolens DSM 12744</name>
    <dbReference type="NCBI Taxonomy" id="1423792"/>
    <lineage>
        <taxon>Bacteria</taxon>
        <taxon>Bacillati</taxon>
        <taxon>Bacillota</taxon>
        <taxon>Bacilli</taxon>
        <taxon>Lactobacillales</taxon>
        <taxon>Lactobacillaceae</taxon>
        <taxon>Schleiferilactobacillus</taxon>
    </lineage>
</organism>
<protein>
    <submittedName>
        <fullName evidence="2">L-ribulose-5-phosphate 3-epimerase</fullName>
    </submittedName>
</protein>
<comment type="caution">
    <text evidence="2">The sequence shown here is derived from an EMBL/GenBank/DDBJ whole genome shotgun (WGS) entry which is preliminary data.</text>
</comment>
<gene>
    <name evidence="2" type="ORF">FD09_GL000243</name>
</gene>
<proteinExistence type="predicted"/>
<dbReference type="EMBL" id="AZEC01000001">
    <property type="protein sequence ID" value="KRL14590.1"/>
    <property type="molecule type" value="Genomic_DNA"/>
</dbReference>
<dbReference type="PANTHER" id="PTHR12110">
    <property type="entry name" value="HYDROXYPYRUVATE ISOMERASE"/>
    <property type="match status" value="1"/>
</dbReference>
<dbReference type="PATRIC" id="fig|1423792.3.peg.247"/>
<dbReference type="InterPro" id="IPR050312">
    <property type="entry name" value="IolE/XylAMocC-like"/>
</dbReference>
<dbReference type="Gene3D" id="3.20.20.150">
    <property type="entry name" value="Divalent-metal-dependent TIM barrel enzymes"/>
    <property type="match status" value="1"/>
</dbReference>
<name>A0A0R1N309_9LACO</name>
<feature type="domain" description="Xylose isomerase-like TIM barrel" evidence="1">
    <location>
        <begin position="13"/>
        <end position="262"/>
    </location>
</feature>
<keyword evidence="3" id="KW-1185">Reference proteome</keyword>
<dbReference type="STRING" id="1423792.FD09_GL000243"/>
<dbReference type="AlphaFoldDB" id="A0A0R1N309"/>
<evidence type="ECO:0000313" key="3">
    <source>
        <dbReference type="Proteomes" id="UP000051330"/>
    </source>
</evidence>
<accession>A0A0R1N309</accession>
<dbReference type="Proteomes" id="UP000051330">
    <property type="component" value="Unassembled WGS sequence"/>
</dbReference>
<dbReference type="PANTHER" id="PTHR12110:SF53">
    <property type="entry name" value="BLR5974 PROTEIN"/>
    <property type="match status" value="1"/>
</dbReference>
<dbReference type="InterPro" id="IPR036237">
    <property type="entry name" value="Xyl_isomerase-like_sf"/>
</dbReference>